<keyword evidence="5" id="KW-0378">Hydrolase</keyword>
<evidence type="ECO:0000313" key="10">
    <source>
        <dbReference type="Proteomes" id="UP000263642"/>
    </source>
</evidence>
<feature type="chain" id="PRO_5017771575" evidence="7">
    <location>
        <begin position="28"/>
        <end position="493"/>
    </location>
</feature>
<evidence type="ECO:0000256" key="4">
    <source>
        <dbReference type="ARBA" id="ARBA00022729"/>
    </source>
</evidence>
<dbReference type="InterPro" id="IPR024607">
    <property type="entry name" value="Sulfatase_CS"/>
</dbReference>
<dbReference type="EMBL" id="DQAY01000157">
    <property type="protein sequence ID" value="HCO26391.1"/>
    <property type="molecule type" value="Genomic_DNA"/>
</dbReference>
<dbReference type="PANTHER" id="PTHR42693:SF42">
    <property type="entry name" value="ARYLSULFATASE G"/>
    <property type="match status" value="1"/>
</dbReference>
<dbReference type="Proteomes" id="UP000263642">
    <property type="component" value="Unassembled WGS sequence"/>
</dbReference>
<reference evidence="9 10" key="1">
    <citation type="journal article" date="2018" name="Nat. Biotechnol.">
        <title>A standardized bacterial taxonomy based on genome phylogeny substantially revises the tree of life.</title>
        <authorList>
            <person name="Parks D.H."/>
            <person name="Chuvochina M."/>
            <person name="Waite D.W."/>
            <person name="Rinke C."/>
            <person name="Skarshewski A."/>
            <person name="Chaumeil P.A."/>
            <person name="Hugenholtz P."/>
        </authorList>
    </citation>
    <scope>NUCLEOTIDE SEQUENCE [LARGE SCALE GENOMIC DNA]</scope>
    <source>
        <strain evidence="9">UBA9375</strain>
    </source>
</reference>
<evidence type="ECO:0000256" key="1">
    <source>
        <dbReference type="ARBA" id="ARBA00001913"/>
    </source>
</evidence>
<protein>
    <submittedName>
        <fullName evidence="9">Sulfatase</fullName>
    </submittedName>
</protein>
<dbReference type="InterPro" id="IPR000917">
    <property type="entry name" value="Sulfatase_N"/>
</dbReference>
<dbReference type="GO" id="GO:0004065">
    <property type="term" value="F:arylsulfatase activity"/>
    <property type="evidence" value="ECO:0007669"/>
    <property type="project" value="TreeGrafter"/>
</dbReference>
<dbReference type="Pfam" id="PF00884">
    <property type="entry name" value="Sulfatase"/>
    <property type="match status" value="1"/>
</dbReference>
<keyword evidence="4 7" id="KW-0732">Signal</keyword>
<dbReference type="PANTHER" id="PTHR42693">
    <property type="entry name" value="ARYLSULFATASE FAMILY MEMBER"/>
    <property type="match status" value="1"/>
</dbReference>
<gene>
    <name evidence="9" type="ORF">DIT97_26490</name>
</gene>
<dbReference type="AlphaFoldDB" id="A0A3D3RC26"/>
<evidence type="ECO:0000256" key="6">
    <source>
        <dbReference type="ARBA" id="ARBA00022837"/>
    </source>
</evidence>
<evidence type="ECO:0000313" key="9">
    <source>
        <dbReference type="EMBL" id="HCO26391.1"/>
    </source>
</evidence>
<organism evidence="9 10">
    <name type="scientific">Gimesia maris</name>
    <dbReference type="NCBI Taxonomy" id="122"/>
    <lineage>
        <taxon>Bacteria</taxon>
        <taxon>Pseudomonadati</taxon>
        <taxon>Planctomycetota</taxon>
        <taxon>Planctomycetia</taxon>
        <taxon>Planctomycetales</taxon>
        <taxon>Planctomycetaceae</taxon>
        <taxon>Gimesia</taxon>
    </lineage>
</organism>
<accession>A0A3D3RC26</accession>
<evidence type="ECO:0000256" key="2">
    <source>
        <dbReference type="ARBA" id="ARBA00008779"/>
    </source>
</evidence>
<feature type="signal peptide" evidence="7">
    <location>
        <begin position="1"/>
        <end position="27"/>
    </location>
</feature>
<comment type="cofactor">
    <cofactor evidence="1">
        <name>Ca(2+)</name>
        <dbReference type="ChEBI" id="CHEBI:29108"/>
    </cofactor>
</comment>
<dbReference type="Gene3D" id="3.40.720.10">
    <property type="entry name" value="Alkaline Phosphatase, subunit A"/>
    <property type="match status" value="1"/>
</dbReference>
<evidence type="ECO:0000256" key="5">
    <source>
        <dbReference type="ARBA" id="ARBA00022801"/>
    </source>
</evidence>
<evidence type="ECO:0000256" key="3">
    <source>
        <dbReference type="ARBA" id="ARBA00022723"/>
    </source>
</evidence>
<dbReference type="GO" id="GO:0046872">
    <property type="term" value="F:metal ion binding"/>
    <property type="evidence" value="ECO:0007669"/>
    <property type="project" value="UniProtKB-KW"/>
</dbReference>
<dbReference type="InterPro" id="IPR050738">
    <property type="entry name" value="Sulfatase"/>
</dbReference>
<keyword evidence="6" id="KW-0106">Calcium</keyword>
<feature type="domain" description="Sulfatase N-terminal" evidence="8">
    <location>
        <begin position="33"/>
        <end position="362"/>
    </location>
</feature>
<dbReference type="PROSITE" id="PS00523">
    <property type="entry name" value="SULFATASE_1"/>
    <property type="match status" value="1"/>
</dbReference>
<comment type="similarity">
    <text evidence="2">Belongs to the sulfatase family.</text>
</comment>
<keyword evidence="3" id="KW-0479">Metal-binding</keyword>
<dbReference type="InterPro" id="IPR017850">
    <property type="entry name" value="Alkaline_phosphatase_core_sf"/>
</dbReference>
<dbReference type="SUPFAM" id="SSF53649">
    <property type="entry name" value="Alkaline phosphatase-like"/>
    <property type="match status" value="1"/>
</dbReference>
<sequence>MCRLYSTVCCFGLILLLNFSFTEQLAAADQQRPNVVIIMTDNHGEWTLGCYGNQDIKTPHIDQLAKEGTLFTRAFANNAVCSPTRASFLTGLMPCQHGVHCFLRTRIQTGPDSFNTLEEFQSIPQVLHDAGYVCGLSGKWHLGDNLYPQEGFSYWITKPHGGSAGFYDQNVIENEKIRKEPTYLTDLWTQHGIRFIKQNQEKPFFLFLAYNGPYGLGSAMKEPIRNRFKAEYEKMTFPSFPREKAQPWNFNYGDWIGDLGIIRKYAAEVSAVDDGVGQIMQTLKDLGLRENTLVIFTADQGLSGGHSGYWGMGDHTRPLTAFDWTMTIPLIFSQPGKIVSGARQDMIVANYDVYPTLLNYLGLQDKIPAKPATPGRNFAPVLKGEQIPWDEVVFYEFENVRAIRTKDWKYIERYRESPNELYHLVTDSREHRNLIDQPASKQTRKELKQRLDQFFSKYADPQWDIWKGGKSKTILMTKQLFPDSYLYLPPSKQ</sequence>
<proteinExistence type="inferred from homology"/>
<evidence type="ECO:0000256" key="7">
    <source>
        <dbReference type="SAM" id="SignalP"/>
    </source>
</evidence>
<name>A0A3D3RC26_9PLAN</name>
<evidence type="ECO:0000259" key="8">
    <source>
        <dbReference type="Pfam" id="PF00884"/>
    </source>
</evidence>
<comment type="caution">
    <text evidence="9">The sequence shown here is derived from an EMBL/GenBank/DDBJ whole genome shotgun (WGS) entry which is preliminary data.</text>
</comment>